<evidence type="ECO:0000256" key="1">
    <source>
        <dbReference type="SAM" id="MobiDB-lite"/>
    </source>
</evidence>
<dbReference type="SUPFAM" id="SSF49879">
    <property type="entry name" value="SMAD/FHA domain"/>
    <property type="match status" value="1"/>
</dbReference>
<dbReference type="FunFam" id="2.60.200.20:FF:000038">
    <property type="entry name" value="FHA domain-containing protein SNIP1"/>
    <property type="match status" value="1"/>
</dbReference>
<evidence type="ECO:0000259" key="2">
    <source>
        <dbReference type="PROSITE" id="PS50006"/>
    </source>
</evidence>
<dbReference type="Gene3D" id="2.60.200.20">
    <property type="match status" value="1"/>
</dbReference>
<comment type="caution">
    <text evidence="3">The sequence shown here is derived from an EMBL/GenBank/DDBJ whole genome shotgun (WGS) entry which is preliminary data.</text>
</comment>
<dbReference type="Proteomes" id="UP001203297">
    <property type="component" value="Unassembled WGS sequence"/>
</dbReference>
<sequence length="228" mass="25752">MSHRAGSDNHSRREDYRDRRDYQREDRDPRERDGERGRGGSPRRSASPRRSRPRSPSRSPSAPAPPEDKAKPNFAPSGLLAAATNTVKNADGTSTLLKYNEPPEARKPLVGWRLYVFKADEQVDLLHIHRQSAYLIGRDRMVADIPLEHPSCSKQHAVVQYRLVRQKDELGASKGVIKPFVIDLESTNGTHVNGEAIPTSRYYELKASDVLKFGTSNREYVLLHDEVS</sequence>
<dbReference type="PROSITE" id="PS50006">
    <property type="entry name" value="FHA_DOMAIN"/>
    <property type="match status" value="1"/>
</dbReference>
<keyword evidence="4" id="KW-1185">Reference proteome</keyword>
<dbReference type="EMBL" id="WTXG01000015">
    <property type="protein sequence ID" value="KAI0301185.1"/>
    <property type="molecule type" value="Genomic_DNA"/>
</dbReference>
<feature type="compositionally biased region" description="Basic and acidic residues" evidence="1">
    <location>
        <begin position="1"/>
        <end position="38"/>
    </location>
</feature>
<dbReference type="SMART" id="SM00240">
    <property type="entry name" value="FHA"/>
    <property type="match status" value="1"/>
</dbReference>
<dbReference type="AlphaFoldDB" id="A0AAD4M4T1"/>
<dbReference type="InterPro" id="IPR008984">
    <property type="entry name" value="SMAD_FHA_dom_sf"/>
</dbReference>
<dbReference type="InterPro" id="IPR050923">
    <property type="entry name" value="Cell_Proc_Reg/RNA_Proc"/>
</dbReference>
<reference evidence="3" key="1">
    <citation type="journal article" date="2022" name="New Phytol.">
        <title>Evolutionary transition to the ectomycorrhizal habit in the genomes of a hyperdiverse lineage of mushroom-forming fungi.</title>
        <authorList>
            <person name="Looney B."/>
            <person name="Miyauchi S."/>
            <person name="Morin E."/>
            <person name="Drula E."/>
            <person name="Courty P.E."/>
            <person name="Kohler A."/>
            <person name="Kuo A."/>
            <person name="LaButti K."/>
            <person name="Pangilinan J."/>
            <person name="Lipzen A."/>
            <person name="Riley R."/>
            <person name="Andreopoulos W."/>
            <person name="He G."/>
            <person name="Johnson J."/>
            <person name="Nolan M."/>
            <person name="Tritt A."/>
            <person name="Barry K.W."/>
            <person name="Grigoriev I.V."/>
            <person name="Nagy L.G."/>
            <person name="Hibbett D."/>
            <person name="Henrissat B."/>
            <person name="Matheny P.B."/>
            <person name="Labbe J."/>
            <person name="Martin F.M."/>
        </authorList>
    </citation>
    <scope>NUCLEOTIDE SEQUENCE</scope>
    <source>
        <strain evidence="3">BPL690</strain>
    </source>
</reference>
<evidence type="ECO:0000313" key="3">
    <source>
        <dbReference type="EMBL" id="KAI0301185.1"/>
    </source>
</evidence>
<protein>
    <submittedName>
        <fullName evidence="3">SMAD/FHA domain-containing protein</fullName>
    </submittedName>
</protein>
<name>A0AAD4M4T1_9AGAM</name>
<feature type="domain" description="FHA" evidence="2">
    <location>
        <begin position="134"/>
        <end position="197"/>
    </location>
</feature>
<gene>
    <name evidence="3" type="ORF">B0F90DRAFT_1628701</name>
</gene>
<dbReference type="Pfam" id="PF00498">
    <property type="entry name" value="FHA"/>
    <property type="match status" value="1"/>
</dbReference>
<feature type="region of interest" description="Disordered" evidence="1">
    <location>
        <begin position="1"/>
        <end position="75"/>
    </location>
</feature>
<organism evidence="3 4">
    <name type="scientific">Multifurca ochricompacta</name>
    <dbReference type="NCBI Taxonomy" id="376703"/>
    <lineage>
        <taxon>Eukaryota</taxon>
        <taxon>Fungi</taxon>
        <taxon>Dikarya</taxon>
        <taxon>Basidiomycota</taxon>
        <taxon>Agaricomycotina</taxon>
        <taxon>Agaricomycetes</taxon>
        <taxon>Russulales</taxon>
        <taxon>Russulaceae</taxon>
        <taxon>Multifurca</taxon>
    </lineage>
</organism>
<accession>A0AAD4M4T1</accession>
<dbReference type="InterPro" id="IPR000253">
    <property type="entry name" value="FHA_dom"/>
</dbReference>
<feature type="compositionally biased region" description="Basic residues" evidence="1">
    <location>
        <begin position="46"/>
        <end position="55"/>
    </location>
</feature>
<proteinExistence type="predicted"/>
<evidence type="ECO:0000313" key="4">
    <source>
        <dbReference type="Proteomes" id="UP001203297"/>
    </source>
</evidence>
<dbReference type="PANTHER" id="PTHR23308">
    <property type="entry name" value="NUCLEAR INHIBITOR OF PROTEIN PHOSPHATASE-1"/>
    <property type="match status" value="1"/>
</dbReference>